<feature type="compositionally biased region" description="Basic and acidic residues" evidence="1">
    <location>
        <begin position="67"/>
        <end position="87"/>
    </location>
</feature>
<evidence type="ECO:0000313" key="2">
    <source>
        <dbReference type="EMBL" id="KAH0958612.1"/>
    </source>
</evidence>
<comment type="caution">
    <text evidence="2">The sequence shown here is derived from an EMBL/GenBank/DDBJ whole genome shotgun (WGS) entry which is preliminary data.</text>
</comment>
<dbReference type="RefSeq" id="XP_044716125.1">
    <property type="nucleotide sequence ID" value="XM_044868770.1"/>
</dbReference>
<feature type="compositionally biased region" description="Pro residues" evidence="1">
    <location>
        <begin position="119"/>
        <end position="165"/>
    </location>
</feature>
<feature type="compositionally biased region" description="Basic and acidic residues" evidence="1">
    <location>
        <begin position="288"/>
        <end position="299"/>
    </location>
</feature>
<dbReference type="GeneID" id="68359428"/>
<feature type="region of interest" description="Disordered" evidence="1">
    <location>
        <begin position="1"/>
        <end position="38"/>
    </location>
</feature>
<feature type="compositionally biased region" description="Low complexity" evidence="1">
    <location>
        <begin position="177"/>
        <end position="186"/>
    </location>
</feature>
<evidence type="ECO:0008006" key="4">
    <source>
        <dbReference type="Google" id="ProtNLM"/>
    </source>
</evidence>
<feature type="compositionally biased region" description="Low complexity" evidence="1">
    <location>
        <begin position="18"/>
        <end position="32"/>
    </location>
</feature>
<dbReference type="Proteomes" id="UP000824596">
    <property type="component" value="Unassembled WGS sequence"/>
</dbReference>
<accession>A0A9P8MPB6</accession>
<feature type="region of interest" description="Disordered" evidence="1">
    <location>
        <begin position="357"/>
        <end position="378"/>
    </location>
</feature>
<dbReference type="EMBL" id="JAIZPD010000015">
    <property type="protein sequence ID" value="KAH0958612.1"/>
    <property type="molecule type" value="Genomic_DNA"/>
</dbReference>
<protein>
    <recommendedName>
        <fullName evidence="4">Mating-type switching protein swi10</fullName>
    </recommendedName>
</protein>
<reference evidence="2" key="1">
    <citation type="submission" date="2021-09" db="EMBL/GenBank/DDBJ databases">
        <title>A high-quality genome of the endoparasitic fungus Hirsutella rhossiliensis with a comparison of Hirsutella genomes reveals transposable elements contributing to genome size variation.</title>
        <authorList>
            <person name="Lin R."/>
            <person name="Jiao Y."/>
            <person name="Sun X."/>
            <person name="Ling J."/>
            <person name="Xie B."/>
            <person name="Cheng X."/>
        </authorList>
    </citation>
    <scope>NUCLEOTIDE SEQUENCE</scope>
    <source>
        <strain evidence="2">HR02</strain>
    </source>
</reference>
<sequence>MSIASLKPARGKLQRLWPTSSSSSKSPSSPSSEFKDWSKSDLSAVIRLAGFQMGALGNPANPIPLGSRDDNSARDRGVRRSHSEHAVEPMAVLPPSRAPPPPPPPPSAPSPPSSLYHPYSPPQHPSPDKAPPPPSLYYPYSPPRHPSSDKAPPPPSLYYPYSPPRHPPRSRAPSPPSLHHLYSSAPVPSPDRAPPPPPPDLLPELSPVNYGDEDEEEHALAIPPARPISIFRRRAKTPVHQIGQLERAARHSQQGATGLNRMSSVSTIARQYRELVYYPDVPEDDADDTRPEASAEFGHEPIVSQTPEEHRRSTSLESRDYRRCSRLAPSLLSDDGTLVALEEELVEDTTFCKSAAWSPLASPPPPLPPPKGKEADGEVPGPATLRFSIGLDLLTRELSSAMTKQSDASGLQVWVMIEAYERLRHQIAATGPGNEEAKEAIDSWLKALHAIHRELADEAAMSESEYGD</sequence>
<evidence type="ECO:0000256" key="1">
    <source>
        <dbReference type="SAM" id="MobiDB-lite"/>
    </source>
</evidence>
<dbReference type="AlphaFoldDB" id="A0A9P8MPB6"/>
<feature type="compositionally biased region" description="Pro residues" evidence="1">
    <location>
        <begin position="187"/>
        <end position="201"/>
    </location>
</feature>
<evidence type="ECO:0000313" key="3">
    <source>
        <dbReference type="Proteomes" id="UP000824596"/>
    </source>
</evidence>
<feature type="compositionally biased region" description="Basic and acidic residues" evidence="1">
    <location>
        <begin position="307"/>
        <end position="320"/>
    </location>
</feature>
<gene>
    <name evidence="2" type="ORF">HRG_10299</name>
</gene>
<organism evidence="2 3">
    <name type="scientific">Hirsutella rhossiliensis</name>
    <dbReference type="NCBI Taxonomy" id="111463"/>
    <lineage>
        <taxon>Eukaryota</taxon>
        <taxon>Fungi</taxon>
        <taxon>Dikarya</taxon>
        <taxon>Ascomycota</taxon>
        <taxon>Pezizomycotina</taxon>
        <taxon>Sordariomycetes</taxon>
        <taxon>Hypocreomycetidae</taxon>
        <taxon>Hypocreales</taxon>
        <taxon>Ophiocordycipitaceae</taxon>
        <taxon>Hirsutella</taxon>
    </lineage>
</organism>
<feature type="compositionally biased region" description="Pro residues" evidence="1">
    <location>
        <begin position="96"/>
        <end position="112"/>
    </location>
</feature>
<keyword evidence="3" id="KW-1185">Reference proteome</keyword>
<proteinExistence type="predicted"/>
<feature type="region of interest" description="Disordered" evidence="1">
    <location>
        <begin position="54"/>
        <end position="224"/>
    </location>
</feature>
<feature type="compositionally biased region" description="Pro residues" evidence="1">
    <location>
        <begin position="361"/>
        <end position="370"/>
    </location>
</feature>
<feature type="region of interest" description="Disordered" evidence="1">
    <location>
        <begin position="281"/>
        <end position="320"/>
    </location>
</feature>
<name>A0A9P8MPB6_9HYPO</name>
<dbReference type="OrthoDB" id="5232891at2759"/>